<protein>
    <submittedName>
        <fullName evidence="3">Uncharacterized protein</fullName>
    </submittedName>
</protein>
<dbReference type="OrthoDB" id="3642468at2759"/>
<evidence type="ECO:0000256" key="2">
    <source>
        <dbReference type="SAM" id="Phobius"/>
    </source>
</evidence>
<keyword evidence="2" id="KW-0472">Membrane</keyword>
<accession>A0A084QSQ3</accession>
<sequence>MEDIYRNLGVINFWGDHESLNKKSFQVTQYWLRPSDGAIIPEDGKVVSTDRIDEWLQGTVRNGSNGREILIARYAFVEISVQERSKLSKNAGEVVEKKKVTNIPDSAIKEIAKKLGLKLAHDYAKSWITGVTALPPVSDQHATRQAFAVSYAPKFLALWTQSRFRPPSVHETITSGMFFAEASDGTKKVNQSGNENRIEKPGYLRVLKQIMQAPWHREIHMHTMFPVFLTAACFSMQVAGTQEGIKKELREVESQTGYHNFNREHKPSLDWEDLGELSRKSNGHATLLANLARKSKTTETLLSFAFKTMNKERQPKRRQKNGGAPIPTVNGNDLLRNHLSVLQDRLAMQDLDIAYTLRRVQVQIDALFHLVTENDSLANLQLSKSTKDLAFFSYRDASSMKTLAVVTMLFLPGSFVSALFSTNCFEWDNVDLRSSSIGVNVTPQFGLYWVVTIPLTLLTFVGYFIWLWVQKRERERSFAELQKRQAAEAEALQTQANRLSSQRRLTMLPKDSTMSFLA</sequence>
<evidence type="ECO:0000313" key="4">
    <source>
        <dbReference type="Proteomes" id="UP000028524"/>
    </source>
</evidence>
<keyword evidence="4" id="KW-1185">Reference proteome</keyword>
<dbReference type="STRING" id="1283841.A0A084QSQ3"/>
<dbReference type="InParanoid" id="A0A084QSQ3"/>
<dbReference type="AlphaFoldDB" id="A0A084QSQ3"/>
<organism evidence="3 4">
    <name type="scientific">Stachybotrys chlorohalonatus (strain IBT 40285)</name>
    <dbReference type="NCBI Taxonomy" id="1283841"/>
    <lineage>
        <taxon>Eukaryota</taxon>
        <taxon>Fungi</taxon>
        <taxon>Dikarya</taxon>
        <taxon>Ascomycota</taxon>
        <taxon>Pezizomycotina</taxon>
        <taxon>Sordariomycetes</taxon>
        <taxon>Hypocreomycetidae</taxon>
        <taxon>Hypocreales</taxon>
        <taxon>Stachybotryaceae</taxon>
        <taxon>Stachybotrys</taxon>
    </lineage>
</organism>
<feature type="transmembrane region" description="Helical" evidence="2">
    <location>
        <begin position="403"/>
        <end position="425"/>
    </location>
</feature>
<name>A0A084QSQ3_STAC4</name>
<evidence type="ECO:0000313" key="3">
    <source>
        <dbReference type="EMBL" id="KFA66988.1"/>
    </source>
</evidence>
<proteinExistence type="predicted"/>
<reference evidence="3 4" key="1">
    <citation type="journal article" date="2014" name="BMC Genomics">
        <title>Comparative genome sequencing reveals chemotype-specific gene clusters in the toxigenic black mold Stachybotrys.</title>
        <authorList>
            <person name="Semeiks J."/>
            <person name="Borek D."/>
            <person name="Otwinowski Z."/>
            <person name="Grishin N.V."/>
        </authorList>
    </citation>
    <scope>NUCLEOTIDE SEQUENCE [LARGE SCALE GENOMIC DNA]</scope>
    <source>
        <strain evidence="3 4">IBT 40285</strain>
    </source>
</reference>
<dbReference type="HOGENOM" id="CLU_567461_0_0_1"/>
<gene>
    <name evidence="3" type="ORF">S40285_06260</name>
</gene>
<keyword evidence="2" id="KW-1133">Transmembrane helix</keyword>
<dbReference type="Proteomes" id="UP000028524">
    <property type="component" value="Unassembled WGS sequence"/>
</dbReference>
<feature type="transmembrane region" description="Helical" evidence="2">
    <location>
        <begin position="445"/>
        <end position="469"/>
    </location>
</feature>
<evidence type="ECO:0000256" key="1">
    <source>
        <dbReference type="SAM" id="MobiDB-lite"/>
    </source>
</evidence>
<feature type="region of interest" description="Disordered" evidence="1">
    <location>
        <begin position="310"/>
        <end position="329"/>
    </location>
</feature>
<dbReference type="Gene3D" id="1.20.58.340">
    <property type="entry name" value="Magnesium transport protein CorA, transmembrane region"/>
    <property type="match status" value="1"/>
</dbReference>
<dbReference type="EMBL" id="KL660284">
    <property type="protein sequence ID" value="KFA66988.1"/>
    <property type="molecule type" value="Genomic_DNA"/>
</dbReference>
<keyword evidence="2" id="KW-0812">Transmembrane</keyword>
<dbReference type="OMA" id="RWGFPRT"/>